<reference evidence="1" key="1">
    <citation type="journal article" date="2015" name="Nature">
        <title>Complex archaea that bridge the gap between prokaryotes and eukaryotes.</title>
        <authorList>
            <person name="Spang A."/>
            <person name="Saw J.H."/>
            <person name="Jorgensen S.L."/>
            <person name="Zaremba-Niedzwiedzka K."/>
            <person name="Martijn J."/>
            <person name="Lind A.E."/>
            <person name="van Eijk R."/>
            <person name="Schleper C."/>
            <person name="Guy L."/>
            <person name="Ettema T.J."/>
        </authorList>
    </citation>
    <scope>NUCLEOTIDE SEQUENCE</scope>
</reference>
<name>A0A0F9BCL9_9ZZZZ</name>
<proteinExistence type="predicted"/>
<organism evidence="1">
    <name type="scientific">marine sediment metagenome</name>
    <dbReference type="NCBI Taxonomy" id="412755"/>
    <lineage>
        <taxon>unclassified sequences</taxon>
        <taxon>metagenomes</taxon>
        <taxon>ecological metagenomes</taxon>
    </lineage>
</organism>
<protein>
    <submittedName>
        <fullName evidence="1">Uncharacterized protein</fullName>
    </submittedName>
</protein>
<accession>A0A0F9BCL9</accession>
<gene>
    <name evidence="1" type="ORF">LCGC14_2465180</name>
</gene>
<dbReference type="EMBL" id="LAZR01038479">
    <property type="protein sequence ID" value="KKL19465.1"/>
    <property type="molecule type" value="Genomic_DNA"/>
</dbReference>
<comment type="caution">
    <text evidence="1">The sequence shown here is derived from an EMBL/GenBank/DDBJ whole genome shotgun (WGS) entry which is preliminary data.</text>
</comment>
<evidence type="ECO:0000313" key="1">
    <source>
        <dbReference type="EMBL" id="KKL19465.1"/>
    </source>
</evidence>
<dbReference type="AlphaFoldDB" id="A0A0F9BCL9"/>
<sequence>MKITITQNYNKYGFYATTCYEIYTKDCNIFLGYVYSIRRGRTKWYFKNEDLNVSGESYNRKSAIKDLLTVVTISIVGEMFQ</sequence>